<evidence type="ECO:0000256" key="6">
    <source>
        <dbReference type="ARBA" id="ARBA00022989"/>
    </source>
</evidence>
<evidence type="ECO:0000256" key="2">
    <source>
        <dbReference type="ARBA" id="ARBA00007998"/>
    </source>
</evidence>
<feature type="transmembrane region" description="Helical" evidence="8">
    <location>
        <begin position="265"/>
        <end position="287"/>
    </location>
</feature>
<evidence type="ECO:0000313" key="10">
    <source>
        <dbReference type="Proteomes" id="UP000092714"/>
    </source>
</evidence>
<reference evidence="9 10" key="1">
    <citation type="submission" date="2016-06" db="EMBL/GenBank/DDBJ databases">
        <authorList>
            <person name="Kjaerup R.B."/>
            <person name="Dalgaard T.S."/>
            <person name="Juul-Madsen H.R."/>
        </authorList>
    </citation>
    <scope>NUCLEOTIDE SEQUENCE [LARGE SCALE GENOMIC DNA]</scope>
    <source>
        <strain evidence="9 10">373-A1</strain>
    </source>
</reference>
<dbReference type="Pfam" id="PF03845">
    <property type="entry name" value="Spore_permease"/>
    <property type="match status" value="1"/>
</dbReference>
<feature type="transmembrane region" description="Helical" evidence="8">
    <location>
        <begin position="178"/>
        <end position="203"/>
    </location>
</feature>
<keyword evidence="5 8" id="KW-0812">Transmembrane</keyword>
<feature type="transmembrane region" description="Helical" evidence="8">
    <location>
        <begin position="80"/>
        <end position="101"/>
    </location>
</feature>
<feature type="transmembrane region" description="Helical" evidence="8">
    <location>
        <begin position="113"/>
        <end position="129"/>
    </location>
</feature>
<accession>A0A174UTL6</accession>
<evidence type="ECO:0000313" key="9">
    <source>
        <dbReference type="EMBL" id="OBY11631.1"/>
    </source>
</evidence>
<evidence type="ECO:0000256" key="7">
    <source>
        <dbReference type="ARBA" id="ARBA00023136"/>
    </source>
</evidence>
<protein>
    <recommendedName>
        <fullName evidence="11">Spore germination protein</fullName>
    </recommendedName>
</protein>
<evidence type="ECO:0000256" key="1">
    <source>
        <dbReference type="ARBA" id="ARBA00004141"/>
    </source>
</evidence>
<dbReference type="GO" id="GO:0016020">
    <property type="term" value="C:membrane"/>
    <property type="evidence" value="ECO:0007669"/>
    <property type="project" value="UniProtKB-SubCell"/>
</dbReference>
<proteinExistence type="inferred from homology"/>
<comment type="subcellular location">
    <subcellularLocation>
        <location evidence="1">Membrane</location>
        <topology evidence="1">Multi-pass membrane protein</topology>
    </subcellularLocation>
</comment>
<dbReference type="PANTHER" id="PTHR34975:SF2">
    <property type="entry name" value="SPORE GERMINATION PROTEIN A2"/>
    <property type="match status" value="1"/>
</dbReference>
<feature type="transmembrane region" description="Helical" evidence="8">
    <location>
        <begin position="9"/>
        <end position="31"/>
    </location>
</feature>
<dbReference type="OrthoDB" id="2381188at2"/>
<keyword evidence="6 8" id="KW-1133">Transmembrane helix</keyword>
<evidence type="ECO:0000256" key="8">
    <source>
        <dbReference type="SAM" id="Phobius"/>
    </source>
</evidence>
<keyword evidence="3" id="KW-0813">Transport</keyword>
<dbReference type="RefSeq" id="WP_055184096.1">
    <property type="nucleotide sequence ID" value="NZ_CZBQ01000006.1"/>
</dbReference>
<feature type="transmembrane region" description="Helical" evidence="8">
    <location>
        <begin position="37"/>
        <end position="59"/>
    </location>
</feature>
<keyword evidence="10" id="KW-1185">Reference proteome</keyword>
<evidence type="ECO:0000256" key="3">
    <source>
        <dbReference type="ARBA" id="ARBA00022448"/>
    </source>
</evidence>
<keyword evidence="7 8" id="KW-0472">Membrane</keyword>
<dbReference type="EMBL" id="MAPZ01000011">
    <property type="protein sequence ID" value="OBY11631.1"/>
    <property type="molecule type" value="Genomic_DNA"/>
</dbReference>
<feature type="transmembrane region" description="Helical" evidence="8">
    <location>
        <begin position="136"/>
        <end position="158"/>
    </location>
</feature>
<sequence length="360" mass="41215">MDKLSSKHFMFFILGCSMIALRSYSSIFVRLGGRDTWILAFFASIIFIVITMYFLNICIKSQTFNIKDIFFSSSNWLGQIYMFIFAVGLFSCAVESASVEASSIHTNFFLSTPNWYCLLFLIIPAAYILTKQMNTILILVIITVTLTLVGDIALLALVSKYLDFNYLLPILGEGMTKGNWICIFLVLGSLSSVAISFPFLKFLTKEKGLKTDVSLSLIICVSLVISSLISIITFFGPARAGNIFYPEYVEAQRVQIAHFLEFGEIFYIFRSVCMWFIKYLLSSYGILLLYEDKIKNKKIFIGIFSVLVFICSWYLTEGQYFLFYSLKLLQGFLLIPFIIIPVIAFTTHYFKHKKSVKIYK</sequence>
<evidence type="ECO:0008006" key="11">
    <source>
        <dbReference type="Google" id="ProtNLM"/>
    </source>
</evidence>
<evidence type="ECO:0000256" key="5">
    <source>
        <dbReference type="ARBA" id="ARBA00022692"/>
    </source>
</evidence>
<gene>
    <name evidence="9" type="ORF">CP373A1_04370</name>
</gene>
<dbReference type="GO" id="GO:0009847">
    <property type="term" value="P:spore germination"/>
    <property type="evidence" value="ECO:0007669"/>
    <property type="project" value="InterPro"/>
</dbReference>
<dbReference type="PANTHER" id="PTHR34975">
    <property type="entry name" value="SPORE GERMINATION PROTEIN A2"/>
    <property type="match status" value="1"/>
</dbReference>
<feature type="transmembrane region" description="Helical" evidence="8">
    <location>
        <begin position="215"/>
        <end position="236"/>
    </location>
</feature>
<dbReference type="eggNOG" id="ENOG502Z93X">
    <property type="taxonomic scope" value="Bacteria"/>
</dbReference>
<feature type="transmembrane region" description="Helical" evidence="8">
    <location>
        <begin position="299"/>
        <end position="316"/>
    </location>
</feature>
<keyword evidence="4" id="KW-0309">Germination</keyword>
<name>A0A174UTL6_9CLOT</name>
<comment type="caution">
    <text evidence="9">The sequence shown here is derived from an EMBL/GenBank/DDBJ whole genome shotgun (WGS) entry which is preliminary data.</text>
</comment>
<organism evidence="9 10">
    <name type="scientific">Clostridium paraputrificum</name>
    <dbReference type="NCBI Taxonomy" id="29363"/>
    <lineage>
        <taxon>Bacteria</taxon>
        <taxon>Bacillati</taxon>
        <taxon>Bacillota</taxon>
        <taxon>Clostridia</taxon>
        <taxon>Eubacteriales</taxon>
        <taxon>Clostridiaceae</taxon>
        <taxon>Clostridium</taxon>
    </lineage>
</organism>
<dbReference type="AlphaFoldDB" id="A0A174UTL6"/>
<comment type="similarity">
    <text evidence="2">Belongs to the amino acid-polyamine-organocation (APC) superfamily. Spore germination protein (SGP) (TC 2.A.3.9) family.</text>
</comment>
<evidence type="ECO:0000256" key="4">
    <source>
        <dbReference type="ARBA" id="ARBA00022544"/>
    </source>
</evidence>
<dbReference type="Proteomes" id="UP000092714">
    <property type="component" value="Unassembled WGS sequence"/>
</dbReference>
<feature type="transmembrane region" description="Helical" evidence="8">
    <location>
        <begin position="328"/>
        <end position="350"/>
    </location>
</feature>
<dbReference type="InterPro" id="IPR004761">
    <property type="entry name" value="Spore_GerAB"/>
</dbReference>